<reference evidence="4" key="2">
    <citation type="submission" date="2023-06" db="EMBL/GenBank/DDBJ databases">
        <authorList>
            <person name="Zeman M."/>
            <person name="Kubasova T."/>
            <person name="Jahodarova E."/>
            <person name="Nykrynova M."/>
            <person name="Rychlik I."/>
        </authorList>
    </citation>
    <scope>NUCLEOTIDE SEQUENCE</scope>
    <source>
        <strain evidence="4">ET39</strain>
    </source>
</reference>
<protein>
    <submittedName>
        <fullName evidence="4">Helix-turn-helix transcriptional regulator</fullName>
    </submittedName>
</protein>
<evidence type="ECO:0000259" key="3">
    <source>
        <dbReference type="PROSITE" id="PS50943"/>
    </source>
</evidence>
<keyword evidence="2" id="KW-0472">Membrane</keyword>
<dbReference type="CDD" id="cd00093">
    <property type="entry name" value="HTH_XRE"/>
    <property type="match status" value="1"/>
</dbReference>
<evidence type="ECO:0000313" key="4">
    <source>
        <dbReference type="EMBL" id="MDM8156555.1"/>
    </source>
</evidence>
<proteinExistence type="predicted"/>
<dbReference type="InterPro" id="IPR010982">
    <property type="entry name" value="Lambda_DNA-bd_dom_sf"/>
</dbReference>
<dbReference type="EMBL" id="JAUDCG010000008">
    <property type="protein sequence ID" value="MDM8156555.1"/>
    <property type="molecule type" value="Genomic_DNA"/>
</dbReference>
<dbReference type="PANTHER" id="PTHR46558">
    <property type="entry name" value="TRACRIPTIONAL REGULATORY PROTEIN-RELATED-RELATED"/>
    <property type="match status" value="1"/>
</dbReference>
<reference evidence="4" key="1">
    <citation type="submission" date="2023-06" db="EMBL/GenBank/DDBJ databases">
        <title>Identification and characterization of horizontal gene transfer across gut microbiota members of farm animals based on homology search.</title>
        <authorList>
            <person name="Schwarzerova J."/>
            <person name="Nykrynova M."/>
            <person name="Jureckova K."/>
            <person name="Cejkova D."/>
            <person name="Rychlik I."/>
        </authorList>
    </citation>
    <scope>NUCLEOTIDE SEQUENCE</scope>
    <source>
        <strain evidence="4">ET39</strain>
    </source>
</reference>
<dbReference type="Proteomes" id="UP001529340">
    <property type="component" value="Unassembled WGS sequence"/>
</dbReference>
<keyword evidence="2" id="KW-0812">Transmembrane</keyword>
<keyword evidence="2" id="KW-1133">Transmembrane helix</keyword>
<feature type="domain" description="HTH cro/C1-type" evidence="3">
    <location>
        <begin position="13"/>
        <end position="67"/>
    </location>
</feature>
<keyword evidence="1" id="KW-0238">DNA-binding</keyword>
<gene>
    <name evidence="4" type="ORF">QUV96_02755</name>
</gene>
<organism evidence="4 5">
    <name type="scientific">Amedibacillus dolichus</name>
    <dbReference type="NCBI Taxonomy" id="31971"/>
    <lineage>
        <taxon>Bacteria</taxon>
        <taxon>Bacillati</taxon>
        <taxon>Bacillota</taxon>
        <taxon>Erysipelotrichia</taxon>
        <taxon>Erysipelotrichales</taxon>
        <taxon>Erysipelotrichaceae</taxon>
        <taxon>Amedibacillus</taxon>
    </lineage>
</organism>
<dbReference type="RefSeq" id="WP_289607025.1">
    <property type="nucleotide sequence ID" value="NZ_JAUDCG010000008.1"/>
</dbReference>
<evidence type="ECO:0000256" key="2">
    <source>
        <dbReference type="SAM" id="Phobius"/>
    </source>
</evidence>
<evidence type="ECO:0000313" key="5">
    <source>
        <dbReference type="Proteomes" id="UP001529340"/>
    </source>
</evidence>
<accession>A0ABT7UB08</accession>
<comment type="caution">
    <text evidence="4">The sequence shown here is derived from an EMBL/GenBank/DDBJ whole genome shotgun (WGS) entry which is preliminary data.</text>
</comment>
<sequence>MKGMMDMSLGENILKQRKKLGLSQEQLGFEIDVSRQTISNWECEETAPNPKQLVALSKLFGTSVDALLDNETGEKEILMNKVSNTERLAGMIIKILRVLGVIIGAYVIFMVIALLALVIYGVIV</sequence>
<dbReference type="Pfam" id="PF01381">
    <property type="entry name" value="HTH_3"/>
    <property type="match status" value="1"/>
</dbReference>
<dbReference type="SUPFAM" id="SSF47413">
    <property type="entry name" value="lambda repressor-like DNA-binding domains"/>
    <property type="match status" value="1"/>
</dbReference>
<feature type="transmembrane region" description="Helical" evidence="2">
    <location>
        <begin position="95"/>
        <end position="123"/>
    </location>
</feature>
<keyword evidence="5" id="KW-1185">Reference proteome</keyword>
<dbReference type="PANTHER" id="PTHR46558:SF13">
    <property type="entry name" value="HTH-TYPE TRANSCRIPTIONAL REGULATOR IMMR"/>
    <property type="match status" value="1"/>
</dbReference>
<dbReference type="PROSITE" id="PS50943">
    <property type="entry name" value="HTH_CROC1"/>
    <property type="match status" value="1"/>
</dbReference>
<dbReference type="SMART" id="SM00530">
    <property type="entry name" value="HTH_XRE"/>
    <property type="match status" value="1"/>
</dbReference>
<dbReference type="InterPro" id="IPR001387">
    <property type="entry name" value="Cro/C1-type_HTH"/>
</dbReference>
<evidence type="ECO:0000256" key="1">
    <source>
        <dbReference type="ARBA" id="ARBA00023125"/>
    </source>
</evidence>
<name>A0ABT7UB08_9FIRM</name>
<dbReference type="Gene3D" id="1.10.260.40">
    <property type="entry name" value="lambda repressor-like DNA-binding domains"/>
    <property type="match status" value="1"/>
</dbReference>